<dbReference type="PANTHER" id="PTHR31391">
    <property type="entry name" value="B3 DOMAIN-CONTAINING PROTEIN OS11G0197600-RELATED"/>
    <property type="match status" value="1"/>
</dbReference>
<dbReference type="Proteomes" id="UP001327560">
    <property type="component" value="Chromosome 3"/>
</dbReference>
<dbReference type="InterPro" id="IPR044837">
    <property type="entry name" value="REM16-like"/>
</dbReference>
<keyword evidence="3" id="KW-0238">DNA-binding</keyword>
<keyword evidence="8" id="KW-1185">Reference proteome</keyword>
<comment type="subcellular location">
    <subcellularLocation>
        <location evidence="1">Nucleus</location>
    </subcellularLocation>
</comment>
<dbReference type="PROSITE" id="PS50863">
    <property type="entry name" value="B3"/>
    <property type="match status" value="2"/>
</dbReference>
<dbReference type="InterPro" id="IPR015300">
    <property type="entry name" value="DNA-bd_pseudobarrel_sf"/>
</dbReference>
<keyword evidence="2" id="KW-0805">Transcription regulation</keyword>
<dbReference type="EMBL" id="CP136892">
    <property type="protein sequence ID" value="WOL00754.1"/>
    <property type="molecule type" value="Genomic_DNA"/>
</dbReference>
<feature type="domain" description="TF-B3" evidence="6">
    <location>
        <begin position="222"/>
        <end position="314"/>
    </location>
</feature>
<dbReference type="Gene3D" id="2.40.330.10">
    <property type="entry name" value="DNA-binding pseudobarrel domain"/>
    <property type="match status" value="2"/>
</dbReference>
<evidence type="ECO:0000256" key="5">
    <source>
        <dbReference type="ARBA" id="ARBA00023242"/>
    </source>
</evidence>
<dbReference type="SMART" id="SM01019">
    <property type="entry name" value="B3"/>
    <property type="match status" value="2"/>
</dbReference>
<feature type="domain" description="TF-B3" evidence="6">
    <location>
        <begin position="18"/>
        <end position="112"/>
    </location>
</feature>
<evidence type="ECO:0000256" key="2">
    <source>
        <dbReference type="ARBA" id="ARBA00023015"/>
    </source>
</evidence>
<reference evidence="7 8" key="1">
    <citation type="submission" date="2023-10" db="EMBL/GenBank/DDBJ databases">
        <title>Chromosome-scale genome assembly provides insights into flower coloration mechanisms of Canna indica.</title>
        <authorList>
            <person name="Li C."/>
        </authorList>
    </citation>
    <scope>NUCLEOTIDE SEQUENCE [LARGE SCALE GENOMIC DNA]</scope>
    <source>
        <tissue evidence="7">Flower</tissue>
    </source>
</reference>
<proteinExistence type="predicted"/>
<keyword evidence="5" id="KW-0539">Nucleus</keyword>
<sequence>MTGKKNTKTKSKRPPARTPHFFKVLLGNFAQQLRIPPSFLKHISAVASERVNLQGPNGRGSWNVGLGRRPEGTCLLSGWPDFVKDNLLEEHDFLMFQYDRNKHFTVFMFDKTGCEKEDVSLLATCEEDEVLVGDQGIGYETTDCLKDVVCYVPRNEATLSHLSFPLPRHTKLKMKDNGIPTVLSLESKHTKGHRPKRRLVSDEERAKVRQAAYSFRSIHPFFVSCMTASSISKSYTLKIPSYFSQAYFPQNKVNLVLRDPSGRAWKVAYIPYPPGYLSAGWSAFVRGNNLEEGDYCAIELVSPAELRVNIFKVVQNSNPGSQGMD</sequence>
<dbReference type="PANTHER" id="PTHR31391:SF106">
    <property type="entry name" value="B3 DOMAIN-CONTAINING PROTEIN OS01G0723500"/>
    <property type="match status" value="1"/>
</dbReference>
<accession>A0AAQ3K423</accession>
<dbReference type="AlphaFoldDB" id="A0AAQ3K423"/>
<evidence type="ECO:0000313" key="8">
    <source>
        <dbReference type="Proteomes" id="UP001327560"/>
    </source>
</evidence>
<dbReference type="InterPro" id="IPR003340">
    <property type="entry name" value="B3_DNA-bd"/>
</dbReference>
<evidence type="ECO:0000259" key="6">
    <source>
        <dbReference type="PROSITE" id="PS50863"/>
    </source>
</evidence>
<keyword evidence="4" id="KW-0804">Transcription</keyword>
<dbReference type="SUPFAM" id="SSF101936">
    <property type="entry name" value="DNA-binding pseudobarrel domain"/>
    <property type="match status" value="2"/>
</dbReference>
<organism evidence="7 8">
    <name type="scientific">Canna indica</name>
    <name type="common">Indian-shot</name>
    <dbReference type="NCBI Taxonomy" id="4628"/>
    <lineage>
        <taxon>Eukaryota</taxon>
        <taxon>Viridiplantae</taxon>
        <taxon>Streptophyta</taxon>
        <taxon>Embryophyta</taxon>
        <taxon>Tracheophyta</taxon>
        <taxon>Spermatophyta</taxon>
        <taxon>Magnoliopsida</taxon>
        <taxon>Liliopsida</taxon>
        <taxon>Zingiberales</taxon>
        <taxon>Cannaceae</taxon>
        <taxon>Canna</taxon>
    </lineage>
</organism>
<evidence type="ECO:0000313" key="7">
    <source>
        <dbReference type="EMBL" id="WOL00754.1"/>
    </source>
</evidence>
<dbReference type="Pfam" id="PF02362">
    <property type="entry name" value="B3"/>
    <property type="match status" value="2"/>
</dbReference>
<protein>
    <submittedName>
        <fullName evidence="7">B3 domain-containing protein</fullName>
    </submittedName>
</protein>
<dbReference type="GO" id="GO:0005634">
    <property type="term" value="C:nucleus"/>
    <property type="evidence" value="ECO:0007669"/>
    <property type="project" value="UniProtKB-SubCell"/>
</dbReference>
<evidence type="ECO:0000256" key="3">
    <source>
        <dbReference type="ARBA" id="ARBA00023125"/>
    </source>
</evidence>
<dbReference type="GO" id="GO:0003677">
    <property type="term" value="F:DNA binding"/>
    <property type="evidence" value="ECO:0007669"/>
    <property type="project" value="UniProtKB-KW"/>
</dbReference>
<gene>
    <name evidence="7" type="ORF">Cni_G09467</name>
</gene>
<dbReference type="CDD" id="cd10017">
    <property type="entry name" value="B3_DNA"/>
    <property type="match status" value="2"/>
</dbReference>
<name>A0AAQ3K423_9LILI</name>
<evidence type="ECO:0000256" key="1">
    <source>
        <dbReference type="ARBA" id="ARBA00004123"/>
    </source>
</evidence>
<evidence type="ECO:0000256" key="4">
    <source>
        <dbReference type="ARBA" id="ARBA00023163"/>
    </source>
</evidence>